<name>B0S4N4_FINM2</name>
<evidence type="ECO:0000313" key="3">
    <source>
        <dbReference type="EMBL" id="BAG09225.1"/>
    </source>
</evidence>
<geneLocation type="plasmid" evidence="3 4">
    <name>pFMC</name>
</geneLocation>
<accession>B0S4N4</accession>
<dbReference type="EMBL" id="AP008972">
    <property type="protein sequence ID" value="BAG09225.1"/>
    <property type="molecule type" value="Genomic_DNA"/>
</dbReference>
<keyword evidence="2" id="KW-0472">Membrane</keyword>
<keyword evidence="4" id="KW-1185">Reference proteome</keyword>
<evidence type="ECO:0000256" key="1">
    <source>
        <dbReference type="SAM" id="MobiDB-lite"/>
    </source>
</evidence>
<dbReference type="AlphaFoldDB" id="B0S4N4"/>
<proteinExistence type="predicted"/>
<keyword evidence="2" id="KW-1133">Transmembrane helix</keyword>
<protein>
    <submittedName>
        <fullName evidence="3">Uncharacterized protein</fullName>
    </submittedName>
</protein>
<evidence type="ECO:0000313" key="4">
    <source>
        <dbReference type="Proteomes" id="UP000001319"/>
    </source>
</evidence>
<dbReference type="Proteomes" id="UP000001319">
    <property type="component" value="Plasmid pFMC"/>
</dbReference>
<reference evidence="3 4" key="1">
    <citation type="journal article" date="2008" name="DNA Res.">
        <title>Complete genome sequence of Finegoldia magna, an anaerobic opportunistic pathogen.</title>
        <authorList>
            <person name="Goto T."/>
            <person name="Yamashita A."/>
            <person name="Hirakawa H."/>
            <person name="Matsutani M."/>
            <person name="Todo K."/>
            <person name="Ohshima K."/>
            <person name="Toh H."/>
            <person name="Miyamoto K."/>
            <person name="Kuhara S."/>
            <person name="Hattori M."/>
            <person name="Shimizu T."/>
            <person name="Akimoto S."/>
        </authorList>
    </citation>
    <scope>NUCLEOTIDE SEQUENCE [LARGE SCALE GENOMIC DNA]</scope>
    <source>
        <strain evidence="4">ATCC 29328 / DSM 20472 / WAL 2508</strain>
        <plasmid evidence="3 4">pFMC</plasmid>
    </source>
</reference>
<evidence type="ECO:0000256" key="2">
    <source>
        <dbReference type="SAM" id="Phobius"/>
    </source>
</evidence>
<feature type="transmembrane region" description="Helical" evidence="2">
    <location>
        <begin position="288"/>
        <end position="307"/>
    </location>
</feature>
<dbReference type="KEGG" id="fma:FMG_P0176"/>
<sequence>MEKLFKYFIIAMSVFLLFGQESMASYDGQQDIIEQKGDDPTFDPDLSGAFIDSLETCIYNRKGELVNAITGEKSKIRNNWVTFGDGKLKYEDIAKNEDMKYDYEAKSKNFIRWVNSDGKIDKTKRYDDVKDRDKAGTIRFRVTKNQANQQPLRIILSNDETKDVYEVVVGTGKQLDKAFNYGKYTIYKVYQDDEDFSNFQINISKQQINVSEKTRFQVVDISVVNPDAEKAEQLQKQKDESKKPQVSTKKEDKKDSDKKDDEIVLKPTEKQALINKQKELENTRNMKLLLVFAVFAVVVVAGGYVFYKKR</sequence>
<dbReference type="RefSeq" id="WP_012289988.1">
    <property type="nucleotide sequence ID" value="NC_010371.1"/>
</dbReference>
<keyword evidence="3" id="KW-0614">Plasmid</keyword>
<keyword evidence="2" id="KW-0812">Transmembrane</keyword>
<feature type="region of interest" description="Disordered" evidence="1">
    <location>
        <begin position="231"/>
        <end position="261"/>
    </location>
</feature>
<organism evidence="3 4">
    <name type="scientific">Finegoldia magna (strain ATCC 29328 / DSM 20472 / WAL 2508)</name>
    <name type="common">Peptostreptococcus magnus</name>
    <dbReference type="NCBI Taxonomy" id="334413"/>
    <lineage>
        <taxon>Bacteria</taxon>
        <taxon>Bacillati</taxon>
        <taxon>Bacillota</taxon>
        <taxon>Tissierellia</taxon>
        <taxon>Tissierellales</taxon>
        <taxon>Peptoniphilaceae</taxon>
        <taxon>Finegoldia</taxon>
    </lineage>
</organism>
<dbReference type="HOGENOM" id="CLU_876459_0_0_9"/>
<gene>
    <name evidence="3" type="ordered locus">FMG_P0176</name>
</gene>